<name>A0A9P4NH68_9PEZI</name>
<dbReference type="Gene3D" id="3.90.25.10">
    <property type="entry name" value="UDP-galactose 4-epimerase, domain 1"/>
    <property type="match status" value="1"/>
</dbReference>
<dbReference type="PANTHER" id="PTHR47706">
    <property type="entry name" value="NMRA-LIKE FAMILY PROTEIN"/>
    <property type="match status" value="1"/>
</dbReference>
<dbReference type="AlphaFoldDB" id="A0A9P4NH68"/>
<reference evidence="4" key="1">
    <citation type="journal article" date="2020" name="Stud. Mycol.">
        <title>101 Dothideomycetes genomes: a test case for predicting lifestyles and emergence of pathogens.</title>
        <authorList>
            <person name="Haridas S."/>
            <person name="Albert R."/>
            <person name="Binder M."/>
            <person name="Bloem J."/>
            <person name="Labutti K."/>
            <person name="Salamov A."/>
            <person name="Andreopoulos B."/>
            <person name="Baker S."/>
            <person name="Barry K."/>
            <person name="Bills G."/>
            <person name="Bluhm B."/>
            <person name="Cannon C."/>
            <person name="Castanera R."/>
            <person name="Culley D."/>
            <person name="Daum C."/>
            <person name="Ezra D."/>
            <person name="Gonzalez J."/>
            <person name="Henrissat B."/>
            <person name="Kuo A."/>
            <person name="Liang C."/>
            <person name="Lipzen A."/>
            <person name="Lutzoni F."/>
            <person name="Magnuson J."/>
            <person name="Mondo S."/>
            <person name="Nolan M."/>
            <person name="Ohm R."/>
            <person name="Pangilinan J."/>
            <person name="Park H.-J."/>
            <person name="Ramirez L."/>
            <person name="Alfaro M."/>
            <person name="Sun H."/>
            <person name="Tritt A."/>
            <person name="Yoshinaga Y."/>
            <person name="Zwiers L.-H."/>
            <person name="Turgeon B."/>
            <person name="Goodwin S."/>
            <person name="Spatafora J."/>
            <person name="Crous P."/>
            <person name="Grigoriev I."/>
        </authorList>
    </citation>
    <scope>NUCLEOTIDE SEQUENCE</scope>
    <source>
        <strain evidence="4">CBS 130266</strain>
    </source>
</reference>
<feature type="domain" description="NmrA-like" evidence="3">
    <location>
        <begin position="66"/>
        <end position="240"/>
    </location>
</feature>
<sequence length="322" mass="35603">MGDAGNPSRIENVLIIGNQYLSRTIIAALSRTRRYKITVLTYEHQEPYLPHDVAVSDITHKTTNFTADSLSNALLGKDVVISTLRPGDLDLQTRIINASIATGVKRFIPNEYGYDTRNTTVQERLPAYKTRASILTYIEKLQTENKIEYIALSVGTILDQTLLSGSLGFNLKWQSATLAGNGGDIFPVTSLRRVGDIVASVLECWNHVRNSYLDVNGCSTSAKELVGCLERVMGKEWVVSYSNVDDLVAEAGRRLERGFPDAAWVLLERSIVFGGDAGGSRAEEEEGWVRERLGLRKENVEEIVRGAVHEWEHSERGGCGCG</sequence>
<dbReference type="Gene3D" id="3.40.50.720">
    <property type="entry name" value="NAD(P)-binding Rossmann-like Domain"/>
    <property type="match status" value="1"/>
</dbReference>
<dbReference type="InterPro" id="IPR008030">
    <property type="entry name" value="NmrA-like"/>
</dbReference>
<accession>A0A9P4NH68</accession>
<keyword evidence="1" id="KW-0521">NADP</keyword>
<keyword evidence="5" id="KW-1185">Reference proteome</keyword>
<protein>
    <submittedName>
        <fullName evidence="4">Isoflavone reductase family protein</fullName>
    </submittedName>
</protein>
<dbReference type="SUPFAM" id="SSF51735">
    <property type="entry name" value="NAD(P)-binding Rossmann-fold domains"/>
    <property type="match status" value="1"/>
</dbReference>
<dbReference type="EMBL" id="MU007105">
    <property type="protein sequence ID" value="KAF2420980.1"/>
    <property type="molecule type" value="Genomic_DNA"/>
</dbReference>
<gene>
    <name evidence="4" type="ORF">EJ08DRAFT_738466</name>
</gene>
<organism evidence="4 5">
    <name type="scientific">Tothia fuscella</name>
    <dbReference type="NCBI Taxonomy" id="1048955"/>
    <lineage>
        <taxon>Eukaryota</taxon>
        <taxon>Fungi</taxon>
        <taxon>Dikarya</taxon>
        <taxon>Ascomycota</taxon>
        <taxon>Pezizomycotina</taxon>
        <taxon>Dothideomycetes</taxon>
        <taxon>Pleosporomycetidae</taxon>
        <taxon>Venturiales</taxon>
        <taxon>Cylindrosympodiaceae</taxon>
        <taxon>Tothia</taxon>
    </lineage>
</organism>
<dbReference type="Proteomes" id="UP000800235">
    <property type="component" value="Unassembled WGS sequence"/>
</dbReference>
<evidence type="ECO:0000313" key="4">
    <source>
        <dbReference type="EMBL" id="KAF2420980.1"/>
    </source>
</evidence>
<evidence type="ECO:0000259" key="3">
    <source>
        <dbReference type="Pfam" id="PF05368"/>
    </source>
</evidence>
<dbReference type="Pfam" id="PF05368">
    <property type="entry name" value="NmrA"/>
    <property type="match status" value="1"/>
</dbReference>
<dbReference type="InterPro" id="IPR051609">
    <property type="entry name" value="NmrA/Isoflavone_reductase-like"/>
</dbReference>
<dbReference type="GO" id="GO:0016491">
    <property type="term" value="F:oxidoreductase activity"/>
    <property type="evidence" value="ECO:0007669"/>
    <property type="project" value="UniProtKB-KW"/>
</dbReference>
<evidence type="ECO:0000256" key="2">
    <source>
        <dbReference type="ARBA" id="ARBA00023002"/>
    </source>
</evidence>
<dbReference type="PANTHER" id="PTHR47706:SF10">
    <property type="entry name" value="NMRA-LIKE DOMAIN-CONTAINING PROTEIN"/>
    <property type="match status" value="1"/>
</dbReference>
<keyword evidence="2" id="KW-0560">Oxidoreductase</keyword>
<dbReference type="OrthoDB" id="9984533at2759"/>
<dbReference type="InterPro" id="IPR036291">
    <property type="entry name" value="NAD(P)-bd_dom_sf"/>
</dbReference>
<comment type="caution">
    <text evidence="4">The sequence shown here is derived from an EMBL/GenBank/DDBJ whole genome shotgun (WGS) entry which is preliminary data.</text>
</comment>
<proteinExistence type="predicted"/>
<evidence type="ECO:0000256" key="1">
    <source>
        <dbReference type="ARBA" id="ARBA00022857"/>
    </source>
</evidence>
<evidence type="ECO:0000313" key="5">
    <source>
        <dbReference type="Proteomes" id="UP000800235"/>
    </source>
</evidence>